<accession>A0ABR3RXN5</accession>
<dbReference type="InterPro" id="IPR014762">
    <property type="entry name" value="DNA_mismatch_repair_CS"/>
</dbReference>
<comment type="caution">
    <text evidence="5">The sequence shown here is derived from an EMBL/GenBank/DDBJ whole genome shotgun (WGS) entry which is preliminary data.</text>
</comment>
<keyword evidence="2" id="KW-0227">DNA damage</keyword>
<dbReference type="SUPFAM" id="SSF55874">
    <property type="entry name" value="ATPase domain of HSP90 chaperone/DNA topoisomerase II/histidine kinase"/>
    <property type="match status" value="1"/>
</dbReference>
<dbReference type="InterPro" id="IPR013507">
    <property type="entry name" value="DNA_mismatch_S5_2-like"/>
</dbReference>
<dbReference type="InterPro" id="IPR038973">
    <property type="entry name" value="MutL/Mlh/Pms-like"/>
</dbReference>
<evidence type="ECO:0000256" key="1">
    <source>
        <dbReference type="ARBA" id="ARBA00006082"/>
    </source>
</evidence>
<evidence type="ECO:0000313" key="6">
    <source>
        <dbReference type="Proteomes" id="UP001521222"/>
    </source>
</evidence>
<dbReference type="SMART" id="SM01340">
    <property type="entry name" value="DNA_mis_repair"/>
    <property type="match status" value="1"/>
</dbReference>
<feature type="region of interest" description="Disordered" evidence="3">
    <location>
        <begin position="496"/>
        <end position="534"/>
    </location>
</feature>
<dbReference type="CDD" id="cd03485">
    <property type="entry name" value="MutL_Trans_hPMS_1_like"/>
    <property type="match status" value="1"/>
</dbReference>
<dbReference type="PANTHER" id="PTHR10073">
    <property type="entry name" value="DNA MISMATCH REPAIR PROTEIN MLH, PMS, MUTL"/>
    <property type="match status" value="1"/>
</dbReference>
<dbReference type="Pfam" id="PF13589">
    <property type="entry name" value="HATPase_c_3"/>
    <property type="match status" value="1"/>
</dbReference>
<evidence type="ECO:0000313" key="5">
    <source>
        <dbReference type="EMBL" id="KAL1609127.1"/>
    </source>
</evidence>
<dbReference type="SUPFAM" id="SSF54211">
    <property type="entry name" value="Ribosomal protein S5 domain 2-like"/>
    <property type="match status" value="1"/>
</dbReference>
<sequence>MAEVAESSTPPGIAALPPTTVRQIGSHQLLTDPSSVVKELIDNALDARAKSIFVDITTNTIDFIQVKDDGHGIPGEDRALACRRYCTSKIRDFHDLKEVGGKWLGFRGEALASIADMSGTVSIMTRVEGEPVAVKLTYQRNGELTSTERDSHPVGTTVKVTNLLESAKVRKELAIKSSTKCLVKIRRLMQAYALARPAIRFRLHILKTKNNKGDFVYAPKANANVKDAVLKIFGKECALQCDWTALEMNGFELHAFLPKPNAAGPRVANQGAFISVESRPVSATRGTLKKIATAVRDRLRKANTTLTNVKDPFFCLNVICPVDSYDPNIEPAKDDVIFIDESFILALVDRLLVSYYPENTVNPESVEDSEPEEVIAVQPIQKINLEEPPTPFYTPSLTLEDTPVQSYGLSSSTMNSQQPHWRSSMYGIDEEDLGCLQEDAPPEIEEEDGRRDVSISNPWTIARMNAPVKSKKPISNNQLPSPAKKMNALFDFHQGAPPASASSPVRKARPPIIGSGSTPTARLRRRRTTDGGPYRAKSSTFPLNFVPYGFEVQNLSLKLDTNVSSVVLQARKLDMSANTLEWGYDTADAYDVFATTISERKIMDWVVKVDDMLHATFKRVDGVEVRGSLHEGIQRFLDARRGDEDDRAVAIISAEVPALDESGTARDILSVHTLPTRGLPQSESHRAVQSEKACVNADPAFREECVTAGATAESDEFEEDFDVSQFVDLDSQVEKQGSPVRHVKPEDDFGDGIEDEMLMDL</sequence>
<name>A0ABR3RXN5_9PLEO</name>
<evidence type="ECO:0000259" key="4">
    <source>
        <dbReference type="SMART" id="SM01340"/>
    </source>
</evidence>
<dbReference type="InterPro" id="IPR020568">
    <property type="entry name" value="Ribosomal_Su5_D2-typ_SF"/>
</dbReference>
<dbReference type="CDD" id="cd16926">
    <property type="entry name" value="HATPase_MutL-MLH-PMS-like"/>
    <property type="match status" value="1"/>
</dbReference>
<dbReference type="Gene3D" id="3.30.565.10">
    <property type="entry name" value="Histidine kinase-like ATPase, C-terminal domain"/>
    <property type="match status" value="1"/>
</dbReference>
<dbReference type="Proteomes" id="UP001521222">
    <property type="component" value="Unassembled WGS sequence"/>
</dbReference>
<comment type="similarity">
    <text evidence="1">Belongs to the DNA mismatch repair MutL/HexB family.</text>
</comment>
<dbReference type="NCBIfam" id="TIGR00585">
    <property type="entry name" value="mutl"/>
    <property type="match status" value="1"/>
</dbReference>
<proteinExistence type="inferred from homology"/>
<evidence type="ECO:0000256" key="3">
    <source>
        <dbReference type="SAM" id="MobiDB-lite"/>
    </source>
</evidence>
<dbReference type="InterPro" id="IPR014721">
    <property type="entry name" value="Ribsml_uS5_D2-typ_fold_subgr"/>
</dbReference>
<dbReference type="Gene3D" id="3.30.230.10">
    <property type="match status" value="1"/>
</dbReference>
<keyword evidence="6" id="KW-1185">Reference proteome</keyword>
<dbReference type="EMBL" id="JAKIXB020000004">
    <property type="protein sequence ID" value="KAL1609127.1"/>
    <property type="molecule type" value="Genomic_DNA"/>
</dbReference>
<feature type="domain" description="DNA mismatch repair protein S5" evidence="4">
    <location>
        <begin position="229"/>
        <end position="357"/>
    </location>
</feature>
<dbReference type="PROSITE" id="PS00058">
    <property type="entry name" value="DNA_MISMATCH_REPAIR_1"/>
    <property type="match status" value="1"/>
</dbReference>
<dbReference type="InterPro" id="IPR036890">
    <property type="entry name" value="HATPase_C_sf"/>
</dbReference>
<dbReference type="Pfam" id="PF01119">
    <property type="entry name" value="DNA_mis_repair"/>
    <property type="match status" value="1"/>
</dbReference>
<evidence type="ECO:0000256" key="2">
    <source>
        <dbReference type="ARBA" id="ARBA00022763"/>
    </source>
</evidence>
<dbReference type="InterPro" id="IPR002099">
    <property type="entry name" value="MutL/Mlh/PMS"/>
</dbReference>
<gene>
    <name evidence="5" type="ORF">SLS59_001490</name>
</gene>
<organism evidence="5 6">
    <name type="scientific">Nothophoma quercina</name>
    <dbReference type="NCBI Taxonomy" id="749835"/>
    <lineage>
        <taxon>Eukaryota</taxon>
        <taxon>Fungi</taxon>
        <taxon>Dikarya</taxon>
        <taxon>Ascomycota</taxon>
        <taxon>Pezizomycotina</taxon>
        <taxon>Dothideomycetes</taxon>
        <taxon>Pleosporomycetidae</taxon>
        <taxon>Pleosporales</taxon>
        <taxon>Pleosporineae</taxon>
        <taxon>Didymellaceae</taxon>
        <taxon>Nothophoma</taxon>
    </lineage>
</organism>
<dbReference type="PANTHER" id="PTHR10073:SF41">
    <property type="entry name" value="MISMATCH REPAIR PROTEIN, PUTATIVE (AFU_ORTHOLOGUE AFUA_8G05820)-RELATED"/>
    <property type="match status" value="1"/>
</dbReference>
<protein>
    <recommendedName>
        <fullName evidence="4">DNA mismatch repair protein S5 domain-containing protein</fullName>
    </recommendedName>
</protein>
<reference evidence="5 6" key="1">
    <citation type="submission" date="2024-02" db="EMBL/GenBank/DDBJ databases">
        <title>De novo assembly and annotation of 12 fungi associated with fruit tree decline syndrome in Ontario, Canada.</title>
        <authorList>
            <person name="Sulman M."/>
            <person name="Ellouze W."/>
            <person name="Ilyukhin E."/>
        </authorList>
    </citation>
    <scope>NUCLEOTIDE SEQUENCE [LARGE SCALE GENOMIC DNA]</scope>
    <source>
        <strain evidence="5 6">M97-236</strain>
    </source>
</reference>